<feature type="domain" description="GGDEF" evidence="1">
    <location>
        <begin position="307"/>
        <end position="441"/>
    </location>
</feature>
<dbReference type="Gene3D" id="3.30.70.270">
    <property type="match status" value="1"/>
</dbReference>
<dbReference type="NCBIfam" id="TIGR00254">
    <property type="entry name" value="GGDEF"/>
    <property type="match status" value="1"/>
</dbReference>
<dbReference type="AlphaFoldDB" id="A0A9D9GS73"/>
<comment type="caution">
    <text evidence="2">The sequence shown here is derived from an EMBL/GenBank/DDBJ whole genome shotgun (WGS) entry which is preliminary data.</text>
</comment>
<dbReference type="PANTHER" id="PTHR46663">
    <property type="entry name" value="DIGUANYLATE CYCLASE DGCT-RELATED"/>
    <property type="match status" value="1"/>
</dbReference>
<organism evidence="2 3">
    <name type="scientific">Candidatus Avisuccinivibrio stercorigallinarum</name>
    <dbReference type="NCBI Taxonomy" id="2840704"/>
    <lineage>
        <taxon>Bacteria</taxon>
        <taxon>Pseudomonadati</taxon>
        <taxon>Pseudomonadota</taxon>
        <taxon>Gammaproteobacteria</taxon>
        <taxon>Aeromonadales</taxon>
        <taxon>Succinivibrionaceae</taxon>
        <taxon>Succinivibrionaceae incertae sedis</taxon>
        <taxon>Candidatus Avisuccinivibrio</taxon>
    </lineage>
</organism>
<dbReference type="SUPFAM" id="SSF55073">
    <property type="entry name" value="Nucleotide cyclase"/>
    <property type="match status" value="1"/>
</dbReference>
<dbReference type="EMBL" id="JADINH010000003">
    <property type="protein sequence ID" value="MBO8414771.1"/>
    <property type="molecule type" value="Genomic_DNA"/>
</dbReference>
<reference evidence="2" key="2">
    <citation type="journal article" date="2021" name="PeerJ">
        <title>Extensive microbial diversity within the chicken gut microbiome revealed by metagenomics and culture.</title>
        <authorList>
            <person name="Gilroy R."/>
            <person name="Ravi A."/>
            <person name="Getino M."/>
            <person name="Pursley I."/>
            <person name="Horton D.L."/>
            <person name="Alikhan N.F."/>
            <person name="Baker D."/>
            <person name="Gharbi K."/>
            <person name="Hall N."/>
            <person name="Watson M."/>
            <person name="Adriaenssens E.M."/>
            <person name="Foster-Nyarko E."/>
            <person name="Jarju S."/>
            <person name="Secka A."/>
            <person name="Antonio M."/>
            <person name="Oren A."/>
            <person name="Chaudhuri R.R."/>
            <person name="La Ragione R."/>
            <person name="Hildebrand F."/>
            <person name="Pallen M.J."/>
        </authorList>
    </citation>
    <scope>NUCLEOTIDE SEQUENCE</scope>
    <source>
        <strain evidence="2">17213</strain>
    </source>
</reference>
<accession>A0A9D9GS73</accession>
<dbReference type="InterPro" id="IPR052163">
    <property type="entry name" value="DGC-Regulatory_Protein"/>
</dbReference>
<reference evidence="2" key="1">
    <citation type="submission" date="2020-10" db="EMBL/GenBank/DDBJ databases">
        <authorList>
            <person name="Gilroy R."/>
        </authorList>
    </citation>
    <scope>NUCLEOTIDE SEQUENCE</scope>
    <source>
        <strain evidence="2">17213</strain>
    </source>
</reference>
<proteinExistence type="predicted"/>
<dbReference type="InterPro" id="IPR043128">
    <property type="entry name" value="Rev_trsase/Diguanyl_cyclase"/>
</dbReference>
<protein>
    <submittedName>
        <fullName evidence="2">GGDEF domain-containing protein</fullName>
    </submittedName>
</protein>
<dbReference type="InterPro" id="IPR029787">
    <property type="entry name" value="Nucleotide_cyclase"/>
</dbReference>
<dbReference type="CDD" id="cd01949">
    <property type="entry name" value="GGDEF"/>
    <property type="match status" value="1"/>
</dbReference>
<evidence type="ECO:0000259" key="1">
    <source>
        <dbReference type="PROSITE" id="PS50887"/>
    </source>
</evidence>
<gene>
    <name evidence="2" type="ORF">IAB19_00100</name>
</gene>
<evidence type="ECO:0000313" key="2">
    <source>
        <dbReference type="EMBL" id="MBO8414771.1"/>
    </source>
</evidence>
<dbReference type="Proteomes" id="UP000823631">
    <property type="component" value="Unassembled WGS sequence"/>
</dbReference>
<dbReference type="PANTHER" id="PTHR46663:SF2">
    <property type="entry name" value="GGDEF DOMAIN-CONTAINING PROTEIN"/>
    <property type="match status" value="1"/>
</dbReference>
<sequence>MTEVNAQFPSLEEQENRDDLFYIIDRLCIAAVKIDFDADKVIVHKHSPDAGDWGRSERWSEFVKVCFGGEFYRNESIRARVSLEGLRSFYESGAPFDTLIPTTLIRGRKISVNLYRPKPGPEHEHSVFLVVKDENDPGLMQRIVNLFVYTNCDYFIYLDGQRNSYIMFSGNPNTPLPPVITADYDTEVVKYAEAFVVPEERDFVIEQMKLENVLKILDERGVHSFTTGVTEHGRYTRKKVEYRYFNKADKMILLYRTDITDIYFENQRQTKELERALEKAYTDALTSVLNRQGIEYKAQKLLSQSRGRCALMFIDLDNFKTINDIYGHDMGDNVLRQAAFALKGEVGPSDLVGRLGGDEFVIFFADIKDNNAVLSVGRKILERVGLITAGFNLPVQVTASIGVSFTPGGLQRSFADLVKTADGLAYNSKNNGKNQLTLEGCADEGDAQLQL</sequence>
<dbReference type="PROSITE" id="PS50887">
    <property type="entry name" value="GGDEF"/>
    <property type="match status" value="1"/>
</dbReference>
<dbReference type="InterPro" id="IPR000160">
    <property type="entry name" value="GGDEF_dom"/>
</dbReference>
<dbReference type="SMART" id="SM00267">
    <property type="entry name" value="GGDEF"/>
    <property type="match status" value="1"/>
</dbReference>
<dbReference type="Pfam" id="PF00990">
    <property type="entry name" value="GGDEF"/>
    <property type="match status" value="1"/>
</dbReference>
<name>A0A9D9GS73_9GAMM</name>
<evidence type="ECO:0000313" key="3">
    <source>
        <dbReference type="Proteomes" id="UP000823631"/>
    </source>
</evidence>